<dbReference type="Proteomes" id="UP000253740">
    <property type="component" value="Unassembled WGS sequence"/>
</dbReference>
<reference evidence="1" key="1">
    <citation type="submission" date="2015-08" db="EMBL/GenBank/DDBJ databases">
        <title>Complete DNA Sequence of Pseudomonas syringae pv. actinidiae, the Causal Agent of Kiwifruit Canker Disease.</title>
        <authorList>
            <person name="Rikkerink E.H.A."/>
            <person name="Fineran P.C."/>
        </authorList>
    </citation>
    <scope>NUCLEOTIDE SEQUENCE</scope>
    <source>
        <strain evidence="1">SkMP5</strain>
    </source>
</reference>
<evidence type="ECO:0000313" key="1">
    <source>
        <dbReference type="EMBL" id="GAP67362.1"/>
    </source>
</evidence>
<protein>
    <submittedName>
        <fullName evidence="1">SWIM zinc finger family protein</fullName>
    </submittedName>
</protein>
<dbReference type="EMBL" id="DF970270">
    <property type="protein sequence ID" value="GAP67362.1"/>
    <property type="molecule type" value="Genomic_DNA"/>
</dbReference>
<sequence length="94" mass="10490">MKETKWQRAERYAKRLIANLEGNNGTLGELSHERIAQVAFRDGVETGLRDAKRSYGMSRATATKLLALAQERAMLKNKLRSNTEAKPTREAGSA</sequence>
<proteinExistence type="predicted"/>
<dbReference type="AlphaFoldDB" id="A0A0K8QSJ9"/>
<keyword evidence="2" id="KW-1185">Reference proteome</keyword>
<gene>
    <name evidence="1" type="ORF">MBSD_n2683</name>
</gene>
<evidence type="ECO:0000313" key="2">
    <source>
        <dbReference type="Proteomes" id="UP000253740"/>
    </source>
</evidence>
<organism evidence="1">
    <name type="scientific">Mizugakiibacter sediminis</name>
    <dbReference type="NCBI Taxonomy" id="1475481"/>
    <lineage>
        <taxon>Bacteria</taxon>
        <taxon>Pseudomonadati</taxon>
        <taxon>Pseudomonadota</taxon>
        <taxon>Gammaproteobacteria</taxon>
        <taxon>Lysobacterales</taxon>
        <taxon>Rhodanobacteraceae</taxon>
        <taxon>Mizugakiibacter</taxon>
    </lineage>
</organism>
<accession>A0A0K8QSJ9</accession>
<dbReference type="RefSeq" id="WP_148667900.1">
    <property type="nucleotide sequence ID" value="NZ_DF970270.1"/>
</dbReference>
<name>A0A0K8QSJ9_9GAMM</name>